<dbReference type="RefSeq" id="WP_103265483.1">
    <property type="nucleotide sequence ID" value="NZ_CABMLE010000012.1"/>
</dbReference>
<dbReference type="Proteomes" id="UP000236197">
    <property type="component" value="Unassembled WGS sequence"/>
</dbReference>
<dbReference type="Pfam" id="PF03547">
    <property type="entry name" value="Mem_trans"/>
    <property type="match status" value="1"/>
</dbReference>
<dbReference type="AlphaFoldDB" id="A0A2K2U9W6"/>
<comment type="similarity">
    <text evidence="2">Belongs to the auxin efflux carrier (TC 2.A.69) family.</text>
</comment>
<comment type="subcellular location">
    <subcellularLocation>
        <location evidence="1">Cell membrane</location>
        <topology evidence="1">Multi-pass membrane protein</topology>
    </subcellularLocation>
</comment>
<feature type="transmembrane region" description="Helical" evidence="8">
    <location>
        <begin position="101"/>
        <end position="123"/>
    </location>
</feature>
<evidence type="ECO:0000256" key="7">
    <source>
        <dbReference type="ARBA" id="ARBA00023136"/>
    </source>
</evidence>
<evidence type="ECO:0008006" key="11">
    <source>
        <dbReference type="Google" id="ProtNLM"/>
    </source>
</evidence>
<feature type="transmembrane region" description="Helical" evidence="8">
    <location>
        <begin position="66"/>
        <end position="92"/>
    </location>
</feature>
<dbReference type="PANTHER" id="PTHR36838">
    <property type="entry name" value="AUXIN EFFLUX CARRIER FAMILY PROTEIN"/>
    <property type="match status" value="1"/>
</dbReference>
<dbReference type="GO" id="GO:0055085">
    <property type="term" value="P:transmembrane transport"/>
    <property type="evidence" value="ECO:0007669"/>
    <property type="project" value="InterPro"/>
</dbReference>
<keyword evidence="6 8" id="KW-1133">Transmembrane helix</keyword>
<dbReference type="EMBL" id="PPEK01000012">
    <property type="protein sequence ID" value="PNV67113.1"/>
    <property type="molecule type" value="Genomic_DNA"/>
</dbReference>
<evidence type="ECO:0000313" key="9">
    <source>
        <dbReference type="EMBL" id="PNV67113.1"/>
    </source>
</evidence>
<reference evidence="10" key="1">
    <citation type="submission" date="2018-01" db="EMBL/GenBank/DDBJ databases">
        <title>Rubneribacter badeniensis gen. nov., sp. nov., and Colonibacter rubneri, gen. nov., sp. nov., WGS of new members of the Eggerthellaceae.</title>
        <authorList>
            <person name="Danylec N."/>
            <person name="Stoll D.A."/>
            <person name="Doetsch A."/>
            <person name="Kulling S.E."/>
            <person name="Huch M."/>
        </authorList>
    </citation>
    <scope>NUCLEOTIDE SEQUENCE [LARGE SCALE GENOMIC DNA]</scope>
    <source>
        <strain evidence="10">ResAG-96</strain>
    </source>
</reference>
<evidence type="ECO:0000256" key="1">
    <source>
        <dbReference type="ARBA" id="ARBA00004651"/>
    </source>
</evidence>
<feature type="transmembrane region" description="Helical" evidence="8">
    <location>
        <begin position="196"/>
        <end position="215"/>
    </location>
</feature>
<evidence type="ECO:0000256" key="2">
    <source>
        <dbReference type="ARBA" id="ARBA00010145"/>
    </source>
</evidence>
<feature type="transmembrane region" description="Helical" evidence="8">
    <location>
        <begin position="41"/>
        <end position="60"/>
    </location>
</feature>
<dbReference type="InterPro" id="IPR038770">
    <property type="entry name" value="Na+/solute_symporter_sf"/>
</dbReference>
<keyword evidence="3" id="KW-0813">Transport</keyword>
<feature type="transmembrane region" description="Helical" evidence="8">
    <location>
        <begin position="129"/>
        <end position="150"/>
    </location>
</feature>
<dbReference type="OrthoDB" id="3238334at2"/>
<keyword evidence="4" id="KW-1003">Cell membrane</keyword>
<feature type="transmembrane region" description="Helical" evidence="8">
    <location>
        <begin position="12"/>
        <end position="29"/>
    </location>
</feature>
<accession>A0A2K2U9W6</accession>
<dbReference type="GO" id="GO:0005886">
    <property type="term" value="C:plasma membrane"/>
    <property type="evidence" value="ECO:0007669"/>
    <property type="project" value="UniProtKB-SubCell"/>
</dbReference>
<name>A0A2K2U9W6_9ACTN</name>
<evidence type="ECO:0000256" key="4">
    <source>
        <dbReference type="ARBA" id="ARBA00022475"/>
    </source>
</evidence>
<sequence length="310" mass="32903">MTDLSTAIEQMVMLFLVACVGFGSAKLGYLDNHTKERLNKLLMNVTLPCMVIASAEGAGADASGTLIGGAFILGAVLFFTLLLVGFVCNLLLRVPRKDRRLYLFMSVCSNMGFLGIPVIASVFGDASIILSSIFVMMQGVFLYSLGFMLLSSEEGGGEKVSWSAIMNPAMVACILAIALFLGGVKLPSVIQGTFDLVGGLTTPLALMLVGVIISQVNVKAVVSEWRLYLYTAVKQLIVPAGLFLALRLVVASPLLVGVFVLMMATPVGTLVPMWAERFGRDPVLAAKGTIISTALSFAFIPALITFMATV</sequence>
<evidence type="ECO:0000313" key="10">
    <source>
        <dbReference type="Proteomes" id="UP000236197"/>
    </source>
</evidence>
<dbReference type="PANTHER" id="PTHR36838:SF1">
    <property type="entry name" value="SLR1864 PROTEIN"/>
    <property type="match status" value="1"/>
</dbReference>
<evidence type="ECO:0000256" key="8">
    <source>
        <dbReference type="SAM" id="Phobius"/>
    </source>
</evidence>
<feature type="transmembrane region" description="Helical" evidence="8">
    <location>
        <begin position="162"/>
        <end position="184"/>
    </location>
</feature>
<feature type="transmembrane region" description="Helical" evidence="8">
    <location>
        <begin position="284"/>
        <end position="308"/>
    </location>
</feature>
<keyword evidence="5 8" id="KW-0812">Transmembrane</keyword>
<evidence type="ECO:0000256" key="6">
    <source>
        <dbReference type="ARBA" id="ARBA00022989"/>
    </source>
</evidence>
<comment type="caution">
    <text evidence="9">The sequence shown here is derived from an EMBL/GenBank/DDBJ whole genome shotgun (WGS) entry which is preliminary data.</text>
</comment>
<keyword evidence="7 8" id="KW-0472">Membrane</keyword>
<evidence type="ECO:0000256" key="3">
    <source>
        <dbReference type="ARBA" id="ARBA00022448"/>
    </source>
</evidence>
<organism evidence="9 10">
    <name type="scientific">Enteroscipio rubneri</name>
    <dbReference type="NCBI Taxonomy" id="2070686"/>
    <lineage>
        <taxon>Bacteria</taxon>
        <taxon>Bacillati</taxon>
        <taxon>Actinomycetota</taxon>
        <taxon>Coriobacteriia</taxon>
        <taxon>Eggerthellales</taxon>
        <taxon>Eggerthellaceae</taxon>
        <taxon>Enteroscipio</taxon>
    </lineage>
</organism>
<gene>
    <name evidence="9" type="ORF">C2L71_09255</name>
</gene>
<evidence type="ECO:0000256" key="5">
    <source>
        <dbReference type="ARBA" id="ARBA00022692"/>
    </source>
</evidence>
<dbReference type="Gene3D" id="1.20.1530.20">
    <property type="match status" value="2"/>
</dbReference>
<protein>
    <recommendedName>
        <fullName evidence="11">AEC family transporter</fullName>
    </recommendedName>
</protein>
<keyword evidence="10" id="KW-1185">Reference proteome</keyword>
<dbReference type="InterPro" id="IPR004776">
    <property type="entry name" value="Mem_transp_PIN-like"/>
</dbReference>
<proteinExistence type="inferred from homology"/>